<evidence type="ECO:0000313" key="2">
    <source>
        <dbReference type="EMBL" id="KAJ1103112.1"/>
    </source>
</evidence>
<feature type="region of interest" description="Disordered" evidence="1">
    <location>
        <begin position="278"/>
        <end position="316"/>
    </location>
</feature>
<dbReference type="Gene3D" id="2.170.270.10">
    <property type="entry name" value="SET domain"/>
    <property type="match status" value="1"/>
</dbReference>
<dbReference type="EMBL" id="JANPWB010000013">
    <property type="protein sequence ID" value="KAJ1103112.1"/>
    <property type="molecule type" value="Genomic_DNA"/>
</dbReference>
<evidence type="ECO:0000256" key="1">
    <source>
        <dbReference type="SAM" id="MobiDB-lite"/>
    </source>
</evidence>
<organism evidence="2 3">
    <name type="scientific">Pleurodeles waltl</name>
    <name type="common">Iberian ribbed newt</name>
    <dbReference type="NCBI Taxonomy" id="8319"/>
    <lineage>
        <taxon>Eukaryota</taxon>
        <taxon>Metazoa</taxon>
        <taxon>Chordata</taxon>
        <taxon>Craniata</taxon>
        <taxon>Vertebrata</taxon>
        <taxon>Euteleostomi</taxon>
        <taxon>Amphibia</taxon>
        <taxon>Batrachia</taxon>
        <taxon>Caudata</taxon>
        <taxon>Salamandroidea</taxon>
        <taxon>Salamandridae</taxon>
        <taxon>Pleurodelinae</taxon>
        <taxon>Pleurodeles</taxon>
    </lineage>
</organism>
<dbReference type="InterPro" id="IPR046341">
    <property type="entry name" value="SET_dom_sf"/>
</dbReference>
<dbReference type="Proteomes" id="UP001066276">
    <property type="component" value="Chromosome 9"/>
</dbReference>
<protein>
    <submittedName>
        <fullName evidence="2">Uncharacterized protein</fullName>
    </submittedName>
</protein>
<keyword evidence="3" id="KW-1185">Reference proteome</keyword>
<dbReference type="AlphaFoldDB" id="A0AAV7ML53"/>
<name>A0AAV7ML53_PLEWA</name>
<proteinExistence type="predicted"/>
<sequence>MYCALGLAEASLCPRVTTNPSSGARAADSQKRQHRCRRSQSLWLEVTERKLKHQIGPVVLTGTSSWKEIILTVTVHKNTMADKDKVVTARAVVQQCLYAKLQVKPSSEESPAEWVETRGSLEGRGTSDFHKLILSFSNDSHRGCPQRMKQNNICTVKFINDYKEVECQDGEKQCLQYSAAEAAYLYFYLFKGREYCVDGNGGRTGRFINDDHINPNAKIKLVTDKNGKLHLYCSWRQETTEIRQKVQHFESCPQQDSILHDDVEASMDEVEEIRIQNTKVKESSLPEDSGSEHSPLPEDCLGSSDAFTTDEEDLDSQRNGDLCLLFQRCTRRNNSKNGEHTAECETVRDR</sequence>
<accession>A0AAV7ML53</accession>
<comment type="caution">
    <text evidence="2">The sequence shown here is derived from an EMBL/GenBank/DDBJ whole genome shotgun (WGS) entry which is preliminary data.</text>
</comment>
<evidence type="ECO:0000313" key="3">
    <source>
        <dbReference type="Proteomes" id="UP001066276"/>
    </source>
</evidence>
<gene>
    <name evidence="2" type="ORF">NDU88_000540</name>
</gene>
<reference evidence="2" key="1">
    <citation type="journal article" date="2022" name="bioRxiv">
        <title>Sequencing and chromosome-scale assembly of the giantPleurodeles waltlgenome.</title>
        <authorList>
            <person name="Brown T."/>
            <person name="Elewa A."/>
            <person name="Iarovenko S."/>
            <person name="Subramanian E."/>
            <person name="Araus A.J."/>
            <person name="Petzold A."/>
            <person name="Susuki M."/>
            <person name="Suzuki K.-i.T."/>
            <person name="Hayashi T."/>
            <person name="Toyoda A."/>
            <person name="Oliveira C."/>
            <person name="Osipova E."/>
            <person name="Leigh N.D."/>
            <person name="Simon A."/>
            <person name="Yun M.H."/>
        </authorList>
    </citation>
    <scope>NUCLEOTIDE SEQUENCE</scope>
    <source>
        <strain evidence="2">20211129_DDA</strain>
        <tissue evidence="2">Liver</tissue>
    </source>
</reference>